<gene>
    <name evidence="1" type="ORF">GSOID_T00023819001</name>
</gene>
<organism evidence="1">
    <name type="scientific">Oikopleura dioica</name>
    <name type="common">Tunicate</name>
    <dbReference type="NCBI Taxonomy" id="34765"/>
    <lineage>
        <taxon>Eukaryota</taxon>
        <taxon>Metazoa</taxon>
        <taxon>Chordata</taxon>
        <taxon>Tunicata</taxon>
        <taxon>Appendicularia</taxon>
        <taxon>Copelata</taxon>
        <taxon>Oikopleuridae</taxon>
        <taxon>Oikopleura</taxon>
    </lineage>
</organism>
<protein>
    <submittedName>
        <fullName evidence="1">Uncharacterized protein</fullName>
    </submittedName>
</protein>
<reference evidence="1" key="1">
    <citation type="journal article" date="2010" name="Science">
        <title>Plasticity of animal genome architecture unmasked by rapid evolution of a pelagic tunicate.</title>
        <authorList>
            <person name="Denoeud F."/>
            <person name="Henriet S."/>
            <person name="Mungpakdee S."/>
            <person name="Aury J.M."/>
            <person name="Da Silva C."/>
            <person name="Brinkmann H."/>
            <person name="Mikhaleva J."/>
            <person name="Olsen L.C."/>
            <person name="Jubin C."/>
            <person name="Canestro C."/>
            <person name="Bouquet J.M."/>
            <person name="Danks G."/>
            <person name="Poulain J."/>
            <person name="Campsteijn C."/>
            <person name="Adamski M."/>
            <person name="Cross I."/>
            <person name="Yadetie F."/>
            <person name="Muffato M."/>
            <person name="Louis A."/>
            <person name="Butcher S."/>
            <person name="Tsagkogeorga G."/>
            <person name="Konrad A."/>
            <person name="Singh S."/>
            <person name="Jensen M.F."/>
            <person name="Cong E.H."/>
            <person name="Eikeseth-Otteraa H."/>
            <person name="Noel B."/>
            <person name="Anthouard V."/>
            <person name="Porcel B.M."/>
            <person name="Kachouri-Lafond R."/>
            <person name="Nishino A."/>
            <person name="Ugolini M."/>
            <person name="Chourrout P."/>
            <person name="Nishida H."/>
            <person name="Aasland R."/>
            <person name="Huzurbazar S."/>
            <person name="Westhof E."/>
            <person name="Delsuc F."/>
            <person name="Lehrach H."/>
            <person name="Reinhardt R."/>
            <person name="Weissenbach J."/>
            <person name="Roy S.W."/>
            <person name="Artiguenave F."/>
            <person name="Postlethwait J.H."/>
            <person name="Manak J.R."/>
            <person name="Thompson E.M."/>
            <person name="Jaillon O."/>
            <person name="Du Pasquier L."/>
            <person name="Boudinot P."/>
            <person name="Liberles D.A."/>
            <person name="Volff J.N."/>
            <person name="Philippe H."/>
            <person name="Lenhard B."/>
            <person name="Roest Crollius H."/>
            <person name="Wincker P."/>
            <person name="Chourrout D."/>
        </authorList>
    </citation>
    <scope>NUCLEOTIDE SEQUENCE [LARGE SCALE GENOMIC DNA]</scope>
</reference>
<feature type="non-terminal residue" evidence="1">
    <location>
        <position position="1"/>
    </location>
</feature>
<dbReference type="EMBL" id="FN656608">
    <property type="protein sequence ID" value="CBY41731.1"/>
    <property type="molecule type" value="Genomic_DNA"/>
</dbReference>
<proteinExistence type="predicted"/>
<accession>E4Z203</accession>
<dbReference type="AlphaFoldDB" id="E4Z203"/>
<name>E4Z203_OIKDI</name>
<evidence type="ECO:0000313" key="1">
    <source>
        <dbReference type="EMBL" id="CBY41731.1"/>
    </source>
</evidence>
<sequence length="58" mass="6591">ALLLFAALWKVEGLLSIAEKMKLDSELCEKMLRHHAAPVTSATILKKIDFYYLFSHNA</sequence>
<dbReference type="Proteomes" id="UP000011014">
    <property type="component" value="Unassembled WGS sequence"/>
</dbReference>